<keyword evidence="8 10" id="KW-0570">Pentose shunt</keyword>
<dbReference type="InterPro" id="IPR004732">
    <property type="entry name" value="Transaldolase_2"/>
</dbReference>
<keyword evidence="6 10" id="KW-0963">Cytoplasm</keyword>
<proteinExistence type="inferred from homology"/>
<evidence type="ECO:0000256" key="4">
    <source>
        <dbReference type="ARBA" id="ARBA00008426"/>
    </source>
</evidence>
<dbReference type="RefSeq" id="WP_344662421.1">
    <property type="nucleotide sequence ID" value="NZ_BAAAQM010000073.1"/>
</dbReference>
<keyword evidence="12" id="KW-1185">Reference proteome</keyword>
<comment type="similarity">
    <text evidence="4 10">Belongs to the transaldolase family. Type 2 subfamily.</text>
</comment>
<dbReference type="SUPFAM" id="SSF51569">
    <property type="entry name" value="Aldolase"/>
    <property type="match status" value="1"/>
</dbReference>
<comment type="caution">
    <text evidence="10">Lacks conserved residue(s) required for the propagation of feature annotation.</text>
</comment>
<evidence type="ECO:0000256" key="6">
    <source>
        <dbReference type="ARBA" id="ARBA00022490"/>
    </source>
</evidence>
<gene>
    <name evidence="10" type="primary">tal</name>
    <name evidence="11" type="ORF">GCM10009838_79900</name>
</gene>
<dbReference type="InterPro" id="IPR001585">
    <property type="entry name" value="TAL/FSA"/>
</dbReference>
<dbReference type="EC" id="2.2.1.2" evidence="5 10"/>
<dbReference type="Pfam" id="PF00923">
    <property type="entry name" value="TAL_FSA"/>
    <property type="match status" value="1"/>
</dbReference>
<evidence type="ECO:0000256" key="2">
    <source>
        <dbReference type="ARBA" id="ARBA00004496"/>
    </source>
</evidence>
<dbReference type="Proteomes" id="UP001499854">
    <property type="component" value="Unassembled WGS sequence"/>
</dbReference>
<evidence type="ECO:0000313" key="11">
    <source>
        <dbReference type="EMBL" id="GAA2002020.1"/>
    </source>
</evidence>
<organism evidence="11 12">
    <name type="scientific">Catenulispora subtropica</name>
    <dbReference type="NCBI Taxonomy" id="450798"/>
    <lineage>
        <taxon>Bacteria</taxon>
        <taxon>Bacillati</taxon>
        <taxon>Actinomycetota</taxon>
        <taxon>Actinomycetes</taxon>
        <taxon>Catenulisporales</taxon>
        <taxon>Catenulisporaceae</taxon>
        <taxon>Catenulispora</taxon>
    </lineage>
</organism>
<comment type="catalytic activity">
    <reaction evidence="10">
        <text>D-sedoheptulose 7-phosphate + D-glyceraldehyde 3-phosphate = D-erythrose 4-phosphate + beta-D-fructose 6-phosphate</text>
        <dbReference type="Rhea" id="RHEA:17053"/>
        <dbReference type="ChEBI" id="CHEBI:16897"/>
        <dbReference type="ChEBI" id="CHEBI:57483"/>
        <dbReference type="ChEBI" id="CHEBI:57634"/>
        <dbReference type="ChEBI" id="CHEBI:59776"/>
        <dbReference type="EC" id="2.2.1.2"/>
    </reaction>
</comment>
<keyword evidence="9 10" id="KW-0704">Schiff base</keyword>
<evidence type="ECO:0000256" key="8">
    <source>
        <dbReference type="ARBA" id="ARBA00023126"/>
    </source>
</evidence>
<evidence type="ECO:0000256" key="1">
    <source>
        <dbReference type="ARBA" id="ARBA00003518"/>
    </source>
</evidence>
<evidence type="ECO:0000256" key="7">
    <source>
        <dbReference type="ARBA" id="ARBA00022679"/>
    </source>
</evidence>
<name>A0ABN2T8V7_9ACTN</name>
<comment type="caution">
    <text evidence="11">The sequence shown here is derived from an EMBL/GenBank/DDBJ whole genome shotgun (WGS) entry which is preliminary data.</text>
</comment>
<dbReference type="PANTHER" id="PTHR10683">
    <property type="entry name" value="TRANSALDOLASE"/>
    <property type="match status" value="1"/>
</dbReference>
<reference evidence="11 12" key="1">
    <citation type="journal article" date="2019" name="Int. J. Syst. Evol. Microbiol.">
        <title>The Global Catalogue of Microorganisms (GCM) 10K type strain sequencing project: providing services to taxonomists for standard genome sequencing and annotation.</title>
        <authorList>
            <consortium name="The Broad Institute Genomics Platform"/>
            <consortium name="The Broad Institute Genome Sequencing Center for Infectious Disease"/>
            <person name="Wu L."/>
            <person name="Ma J."/>
        </authorList>
    </citation>
    <scope>NUCLEOTIDE SEQUENCE [LARGE SCALE GENOMIC DNA]</scope>
    <source>
        <strain evidence="11 12">JCM 16013</strain>
    </source>
</reference>
<evidence type="ECO:0000256" key="3">
    <source>
        <dbReference type="ARBA" id="ARBA00004857"/>
    </source>
</evidence>
<keyword evidence="7 10" id="KW-0808">Transferase</keyword>
<comment type="function">
    <text evidence="1 10">Transaldolase is important for the balance of metabolites in the pentose-phosphate pathway.</text>
</comment>
<evidence type="ECO:0000256" key="9">
    <source>
        <dbReference type="ARBA" id="ARBA00023270"/>
    </source>
</evidence>
<evidence type="ECO:0000256" key="5">
    <source>
        <dbReference type="ARBA" id="ARBA00013151"/>
    </source>
</evidence>
<comment type="pathway">
    <text evidence="3 10">Carbohydrate degradation; pentose phosphate pathway; D-glyceraldehyde 3-phosphate and beta-D-fructose 6-phosphate from D-ribose 5-phosphate and D-xylulose 5-phosphate (non-oxidative stage): step 2/3.</text>
</comment>
<dbReference type="InterPro" id="IPR013785">
    <property type="entry name" value="Aldolase_TIM"/>
</dbReference>
<accession>A0ABN2T8V7</accession>
<evidence type="ECO:0000313" key="12">
    <source>
        <dbReference type="Proteomes" id="UP001499854"/>
    </source>
</evidence>
<sequence>MRTALQQLADHGQSPWIHYLARDWILDDRHGLPRLVRSGVSGAVANPAALATALAHTSAYDAQIRTLVPLLDDAEDIRRQLVRVDAQQACDLLLETAEGTRPLNGWGPMDGWVGVEVDPHCAADPAATVSQAQRLADAVARPNLLVGITAGEAGPTAIEEATARGLSVMATAVYSPGRYRETALAYRRGVERLLNAGGDPGTVSSVASVPMSALDEKADLRLRCVGEHPELVGTLALATAKLIRAEYLSVFSGDSWSRLAAQGATPQRCLWSSLTVTDGRQSDVRYVEELVGPDTVALLSPHTAEAFLAGGRVRATLDLRVPAARRTLAAHVRAGVSPKMIVDALERENVRRGVEAFRDVRAVIDDKRALLGTGAALRW</sequence>
<evidence type="ECO:0000256" key="10">
    <source>
        <dbReference type="HAMAP-Rule" id="MF_00493"/>
    </source>
</evidence>
<dbReference type="PANTHER" id="PTHR10683:SF31">
    <property type="entry name" value="TRANSALDOLASE"/>
    <property type="match status" value="1"/>
</dbReference>
<dbReference type="PIRSF" id="PIRSF036915">
    <property type="entry name" value="Trnald_Bac_Plnt"/>
    <property type="match status" value="1"/>
</dbReference>
<dbReference type="HAMAP" id="MF_00493">
    <property type="entry name" value="Transaldolase_2"/>
    <property type="match status" value="1"/>
</dbReference>
<comment type="subcellular location">
    <subcellularLocation>
        <location evidence="2 10">Cytoplasm</location>
    </subcellularLocation>
</comment>
<dbReference type="EMBL" id="BAAAQM010000073">
    <property type="protein sequence ID" value="GAA2002020.1"/>
    <property type="molecule type" value="Genomic_DNA"/>
</dbReference>
<dbReference type="Gene3D" id="3.20.20.70">
    <property type="entry name" value="Aldolase class I"/>
    <property type="match status" value="1"/>
</dbReference>
<protein>
    <recommendedName>
        <fullName evidence="5 10">Transaldolase</fullName>
        <ecNumber evidence="5 10">2.2.1.2</ecNumber>
    </recommendedName>
</protein>